<dbReference type="GO" id="GO:0043772">
    <property type="term" value="F:acyl-phosphate glycerol-3-phosphate acyltransferase activity"/>
    <property type="evidence" value="ECO:0007669"/>
    <property type="project" value="UniProtKB-UniRule"/>
</dbReference>
<keyword evidence="1 10" id="KW-1003">Cell membrane</keyword>
<name>A0A540VTF5_9GAMM</name>
<evidence type="ECO:0000256" key="9">
    <source>
        <dbReference type="ARBA" id="ARBA00023264"/>
    </source>
</evidence>
<feature type="transmembrane region" description="Helical" evidence="10">
    <location>
        <begin position="149"/>
        <end position="175"/>
    </location>
</feature>
<keyword evidence="4 10" id="KW-0812">Transmembrane</keyword>
<comment type="similarity">
    <text evidence="10">Belongs to the PlsY family.</text>
</comment>
<dbReference type="GO" id="GO:0008654">
    <property type="term" value="P:phospholipid biosynthetic process"/>
    <property type="evidence" value="ECO:0007669"/>
    <property type="project" value="UniProtKB-UniRule"/>
</dbReference>
<keyword evidence="8 10" id="KW-0594">Phospholipid biosynthesis</keyword>
<evidence type="ECO:0000256" key="6">
    <source>
        <dbReference type="ARBA" id="ARBA00023098"/>
    </source>
</evidence>
<dbReference type="NCBIfam" id="TIGR00023">
    <property type="entry name" value="glycerol-3-phosphate 1-O-acyltransferase PlsY"/>
    <property type="match status" value="1"/>
</dbReference>
<accession>A0A540VTF5</accession>
<sequence length="196" mass="19696">MFGILLVVLGYLAGSVSAGIVVARLMGLGDPREGGSGNPGATNLLRLGGRKAAAITLIADGLKGVVPVLIAHLAGVSPWMLAAVGLAAFLGHLYPVFFGFRGGKGIATGLGVMLAWAWPVGLAVVGTWLVVAALARISSLAALLSFALAPVYCLVLIGSPALAAAAGAMAGLTAWRHRGNIRRIAAGTEPRIGKGK</sequence>
<evidence type="ECO:0000256" key="3">
    <source>
        <dbReference type="ARBA" id="ARBA00022679"/>
    </source>
</evidence>
<evidence type="ECO:0000256" key="1">
    <source>
        <dbReference type="ARBA" id="ARBA00022475"/>
    </source>
</evidence>
<keyword evidence="5 10" id="KW-1133">Transmembrane helix</keyword>
<keyword evidence="7 10" id="KW-0472">Membrane</keyword>
<dbReference type="PANTHER" id="PTHR30309">
    <property type="entry name" value="INNER MEMBRANE PROTEIN YGIH"/>
    <property type="match status" value="1"/>
</dbReference>
<dbReference type="Proteomes" id="UP000315400">
    <property type="component" value="Unassembled WGS sequence"/>
</dbReference>
<keyword evidence="9 10" id="KW-1208">Phospholipid metabolism</keyword>
<evidence type="ECO:0000256" key="4">
    <source>
        <dbReference type="ARBA" id="ARBA00022692"/>
    </source>
</evidence>
<dbReference type="PANTHER" id="PTHR30309:SF0">
    <property type="entry name" value="GLYCEROL-3-PHOSPHATE ACYLTRANSFERASE-RELATED"/>
    <property type="match status" value="1"/>
</dbReference>
<dbReference type="InterPro" id="IPR003811">
    <property type="entry name" value="G3P_acylTferase_PlsY"/>
</dbReference>
<comment type="function">
    <text evidence="10">Catalyzes the transfer of an acyl group from acyl-phosphate (acyl-PO(4)) to glycerol-3-phosphate (G3P) to form lysophosphatidic acid (LPA). This enzyme utilizes acyl-phosphate as fatty acyl donor, but not acyl-CoA or acyl-ACP.</text>
</comment>
<dbReference type="EMBL" id="VIFK01000027">
    <property type="protein sequence ID" value="TQF00040.1"/>
    <property type="molecule type" value="Genomic_DNA"/>
</dbReference>
<evidence type="ECO:0000313" key="11">
    <source>
        <dbReference type="EMBL" id="TQF00040.1"/>
    </source>
</evidence>
<proteinExistence type="inferred from homology"/>
<protein>
    <recommendedName>
        <fullName evidence="10">Glycerol-3-phosphate acyltransferase</fullName>
    </recommendedName>
    <alternativeName>
        <fullName evidence="10">Acyl-PO4 G3P acyltransferase</fullName>
    </alternativeName>
    <alternativeName>
        <fullName evidence="10">Acyl-phosphate--glycerol-3-phosphate acyltransferase</fullName>
    </alternativeName>
    <alternativeName>
        <fullName evidence="10">G3P acyltransferase</fullName>
        <shortName evidence="10">GPAT</shortName>
        <ecNumber evidence="10">2.3.1.275</ecNumber>
    </alternativeName>
    <alternativeName>
        <fullName evidence="10">Lysophosphatidic acid synthase</fullName>
        <shortName evidence="10">LPA synthase</shortName>
    </alternativeName>
</protein>
<comment type="catalytic activity">
    <reaction evidence="10">
        <text>an acyl phosphate + sn-glycerol 3-phosphate = a 1-acyl-sn-glycero-3-phosphate + phosphate</text>
        <dbReference type="Rhea" id="RHEA:34075"/>
        <dbReference type="ChEBI" id="CHEBI:43474"/>
        <dbReference type="ChEBI" id="CHEBI:57597"/>
        <dbReference type="ChEBI" id="CHEBI:57970"/>
        <dbReference type="ChEBI" id="CHEBI:59918"/>
        <dbReference type="EC" id="2.3.1.275"/>
    </reaction>
</comment>
<dbReference type="SMART" id="SM01207">
    <property type="entry name" value="G3P_acyltransf"/>
    <property type="match status" value="1"/>
</dbReference>
<dbReference type="AlphaFoldDB" id="A0A540VTF5"/>
<evidence type="ECO:0000256" key="5">
    <source>
        <dbReference type="ARBA" id="ARBA00022989"/>
    </source>
</evidence>
<comment type="subcellular location">
    <subcellularLocation>
        <location evidence="10">Cell membrane</location>
        <topology evidence="10">Multi-pass membrane protein</topology>
    </subcellularLocation>
</comment>
<evidence type="ECO:0000256" key="8">
    <source>
        <dbReference type="ARBA" id="ARBA00023209"/>
    </source>
</evidence>
<gene>
    <name evidence="10 11" type="primary">plsY</name>
    <name evidence="11" type="ORF">FKY71_05555</name>
</gene>
<evidence type="ECO:0000256" key="2">
    <source>
        <dbReference type="ARBA" id="ARBA00022516"/>
    </source>
</evidence>
<evidence type="ECO:0000256" key="7">
    <source>
        <dbReference type="ARBA" id="ARBA00023136"/>
    </source>
</evidence>
<comment type="caution">
    <text evidence="10">Lacks conserved residue(s) required for the propagation of feature annotation.</text>
</comment>
<evidence type="ECO:0000256" key="10">
    <source>
        <dbReference type="HAMAP-Rule" id="MF_01043"/>
    </source>
</evidence>
<comment type="caution">
    <text evidence="11">The sequence shown here is derived from an EMBL/GenBank/DDBJ whole genome shotgun (WGS) entry which is preliminary data.</text>
</comment>
<feature type="transmembrane region" description="Helical" evidence="10">
    <location>
        <begin position="79"/>
        <end position="100"/>
    </location>
</feature>
<organism evidence="11 12">
    <name type="scientific">Spiribacter salinus</name>
    <dbReference type="NCBI Taxonomy" id="1335746"/>
    <lineage>
        <taxon>Bacteria</taxon>
        <taxon>Pseudomonadati</taxon>
        <taxon>Pseudomonadota</taxon>
        <taxon>Gammaproteobacteria</taxon>
        <taxon>Chromatiales</taxon>
        <taxon>Ectothiorhodospiraceae</taxon>
        <taxon>Spiribacter</taxon>
    </lineage>
</organism>
<keyword evidence="2 10" id="KW-0444">Lipid biosynthesis</keyword>
<keyword evidence="11" id="KW-0012">Acyltransferase</keyword>
<keyword evidence="3 10" id="KW-0808">Transferase</keyword>
<feature type="transmembrane region" description="Helical" evidence="10">
    <location>
        <begin position="112"/>
        <end position="137"/>
    </location>
</feature>
<dbReference type="HAMAP" id="MF_01043">
    <property type="entry name" value="PlsY"/>
    <property type="match status" value="1"/>
</dbReference>
<reference evidence="11 12" key="1">
    <citation type="submission" date="2019-06" db="EMBL/GenBank/DDBJ databases">
        <title>Metagenome assembled Genome of Spiribacter salinus SL48-SHIP from the microbial mat of Salt Lake 48 (Novosibirsk region, Russia).</title>
        <authorList>
            <person name="Shipova A."/>
            <person name="Rozanov A.S."/>
            <person name="Bryanskaya A.V."/>
            <person name="Peltek S.E."/>
        </authorList>
    </citation>
    <scope>NUCLEOTIDE SEQUENCE [LARGE SCALE GENOMIC DNA]</scope>
    <source>
        <strain evidence="11">SL48-SHIP-2</strain>
    </source>
</reference>
<dbReference type="EC" id="2.3.1.275" evidence="10"/>
<comment type="pathway">
    <text evidence="10">Lipid metabolism; phospholipid metabolism.</text>
</comment>
<evidence type="ECO:0000313" key="12">
    <source>
        <dbReference type="Proteomes" id="UP000315400"/>
    </source>
</evidence>
<dbReference type="GO" id="GO:0005886">
    <property type="term" value="C:plasma membrane"/>
    <property type="evidence" value="ECO:0007669"/>
    <property type="project" value="UniProtKB-SubCell"/>
</dbReference>
<dbReference type="Pfam" id="PF02660">
    <property type="entry name" value="G3P_acyltransf"/>
    <property type="match status" value="1"/>
</dbReference>
<comment type="subunit">
    <text evidence="10">Probably interacts with PlsX.</text>
</comment>
<keyword evidence="6 10" id="KW-0443">Lipid metabolism</keyword>
<dbReference type="STRING" id="1260251.SPISAL_00555"/>
<dbReference type="UniPathway" id="UPA00085"/>